<evidence type="ECO:0000313" key="2">
    <source>
        <dbReference type="EMBL" id="KAF2903337.1"/>
    </source>
</evidence>
<evidence type="ECO:0000256" key="1">
    <source>
        <dbReference type="SAM" id="MobiDB-lite"/>
    </source>
</evidence>
<accession>A0A8K0DHL4</accession>
<dbReference type="AlphaFoldDB" id="A0A8K0DHL4"/>
<gene>
    <name evidence="2" type="ORF">ILUMI_02850</name>
</gene>
<dbReference type="Proteomes" id="UP000801492">
    <property type="component" value="Unassembled WGS sequence"/>
</dbReference>
<proteinExistence type="predicted"/>
<protein>
    <submittedName>
        <fullName evidence="2">Uncharacterized protein</fullName>
    </submittedName>
</protein>
<evidence type="ECO:0000313" key="3">
    <source>
        <dbReference type="Proteomes" id="UP000801492"/>
    </source>
</evidence>
<sequence>MELFVKRDPADFDQNDTDSENDSDPELDDNECVDIVSSSPEQIGQEDICSNNSVNVSKFSIDNILGLKTQSEEKIDDEFCDSKCETNRNDDPRFIKPTYSTPRTASLYQSIIDLPQLSSSEALTMDSRLSDSFSVPKLSPGLESSSNTSPFPISFHPHFGANSSALLYGSWIGTTSEHKTTTQIFGLQGKNFINTYKISFCAVFDF</sequence>
<feature type="compositionally biased region" description="Basic and acidic residues" evidence="1">
    <location>
        <begin position="1"/>
        <end position="10"/>
    </location>
</feature>
<comment type="caution">
    <text evidence="2">The sequence shown here is derived from an EMBL/GenBank/DDBJ whole genome shotgun (WGS) entry which is preliminary data.</text>
</comment>
<feature type="compositionally biased region" description="Acidic residues" evidence="1">
    <location>
        <begin position="11"/>
        <end position="31"/>
    </location>
</feature>
<name>A0A8K0DHL4_IGNLU</name>
<feature type="region of interest" description="Disordered" evidence="1">
    <location>
        <begin position="1"/>
        <end position="31"/>
    </location>
</feature>
<dbReference type="EMBL" id="VTPC01001057">
    <property type="protein sequence ID" value="KAF2903337.1"/>
    <property type="molecule type" value="Genomic_DNA"/>
</dbReference>
<dbReference type="OrthoDB" id="6159439at2759"/>
<reference evidence="2" key="1">
    <citation type="submission" date="2019-08" db="EMBL/GenBank/DDBJ databases">
        <title>The genome of the North American firefly Photinus pyralis.</title>
        <authorList>
            <consortium name="Photinus pyralis genome working group"/>
            <person name="Fallon T.R."/>
            <person name="Sander Lower S.E."/>
            <person name="Weng J.-K."/>
        </authorList>
    </citation>
    <scope>NUCLEOTIDE SEQUENCE</scope>
    <source>
        <strain evidence="2">TRF0915ILg1</strain>
        <tissue evidence="2">Whole body</tissue>
    </source>
</reference>
<organism evidence="2 3">
    <name type="scientific">Ignelater luminosus</name>
    <name type="common">Cucubano</name>
    <name type="synonym">Pyrophorus luminosus</name>
    <dbReference type="NCBI Taxonomy" id="2038154"/>
    <lineage>
        <taxon>Eukaryota</taxon>
        <taxon>Metazoa</taxon>
        <taxon>Ecdysozoa</taxon>
        <taxon>Arthropoda</taxon>
        <taxon>Hexapoda</taxon>
        <taxon>Insecta</taxon>
        <taxon>Pterygota</taxon>
        <taxon>Neoptera</taxon>
        <taxon>Endopterygota</taxon>
        <taxon>Coleoptera</taxon>
        <taxon>Polyphaga</taxon>
        <taxon>Elateriformia</taxon>
        <taxon>Elateroidea</taxon>
        <taxon>Elateridae</taxon>
        <taxon>Agrypninae</taxon>
        <taxon>Pyrophorini</taxon>
        <taxon>Ignelater</taxon>
    </lineage>
</organism>
<keyword evidence="3" id="KW-1185">Reference proteome</keyword>